<dbReference type="Proteomes" id="UP000663874">
    <property type="component" value="Unassembled WGS sequence"/>
</dbReference>
<reference evidence="2" key="1">
    <citation type="submission" date="2021-02" db="EMBL/GenBank/DDBJ databases">
        <authorList>
            <person name="Nowell W R."/>
        </authorList>
    </citation>
    <scope>NUCLEOTIDE SEQUENCE</scope>
</reference>
<accession>A0A820MSF1</accession>
<feature type="non-terminal residue" evidence="2">
    <location>
        <position position="1"/>
    </location>
</feature>
<feature type="compositionally biased region" description="Basic residues" evidence="1">
    <location>
        <begin position="39"/>
        <end position="50"/>
    </location>
</feature>
<evidence type="ECO:0000313" key="3">
    <source>
        <dbReference type="Proteomes" id="UP000663874"/>
    </source>
</evidence>
<proteinExistence type="predicted"/>
<feature type="region of interest" description="Disordered" evidence="1">
    <location>
        <begin position="28"/>
        <end position="53"/>
    </location>
</feature>
<gene>
    <name evidence="2" type="ORF">FNK824_LOCUS43183</name>
</gene>
<organism evidence="2 3">
    <name type="scientific">Rotaria sordida</name>
    <dbReference type="NCBI Taxonomy" id="392033"/>
    <lineage>
        <taxon>Eukaryota</taxon>
        <taxon>Metazoa</taxon>
        <taxon>Spiralia</taxon>
        <taxon>Gnathifera</taxon>
        <taxon>Rotifera</taxon>
        <taxon>Eurotatoria</taxon>
        <taxon>Bdelloidea</taxon>
        <taxon>Philodinida</taxon>
        <taxon>Philodinidae</taxon>
        <taxon>Rotaria</taxon>
    </lineage>
</organism>
<dbReference type="AlphaFoldDB" id="A0A820MSF1"/>
<dbReference type="EMBL" id="CAJOBE010057733">
    <property type="protein sequence ID" value="CAF4377083.1"/>
    <property type="molecule type" value="Genomic_DNA"/>
</dbReference>
<protein>
    <submittedName>
        <fullName evidence="2">Uncharacterized protein</fullName>
    </submittedName>
</protein>
<name>A0A820MSF1_9BILA</name>
<comment type="caution">
    <text evidence="2">The sequence shown here is derived from an EMBL/GenBank/DDBJ whole genome shotgun (WGS) entry which is preliminary data.</text>
</comment>
<sequence>MADNISIDTTRNNQRLFSSTQSVVTLRKRYPPTPPRISRLSRHHSTKTYRVHQTTNSAKSMIVSHIRIQPPSNS</sequence>
<evidence type="ECO:0000313" key="2">
    <source>
        <dbReference type="EMBL" id="CAF4377083.1"/>
    </source>
</evidence>
<evidence type="ECO:0000256" key="1">
    <source>
        <dbReference type="SAM" id="MobiDB-lite"/>
    </source>
</evidence>